<feature type="compositionally biased region" description="Low complexity" evidence="1">
    <location>
        <begin position="174"/>
        <end position="189"/>
    </location>
</feature>
<accession>A0A0D2NBF3</accession>
<evidence type="ECO:0000256" key="1">
    <source>
        <dbReference type="SAM" id="MobiDB-lite"/>
    </source>
</evidence>
<feature type="region of interest" description="Disordered" evidence="1">
    <location>
        <begin position="138"/>
        <end position="203"/>
    </location>
</feature>
<dbReference type="EMBL" id="KN817882">
    <property type="protein sequence ID" value="KJA12829.1"/>
    <property type="molecule type" value="Genomic_DNA"/>
</dbReference>
<protein>
    <submittedName>
        <fullName evidence="3">Uncharacterized protein</fullName>
    </submittedName>
</protein>
<dbReference type="EMBL" id="KN817707">
    <property type="protein sequence ID" value="KJA13891.1"/>
    <property type="molecule type" value="Genomic_DNA"/>
</dbReference>
<gene>
    <name evidence="3" type="ORF">HYPSUDRAFT_209170</name>
    <name evidence="2" type="ORF">HYPSUDRAFT_210084</name>
</gene>
<evidence type="ECO:0000313" key="3">
    <source>
        <dbReference type="EMBL" id="KJA13891.1"/>
    </source>
</evidence>
<keyword evidence="4" id="KW-1185">Reference proteome</keyword>
<name>A0A0D2NBF3_HYPSF</name>
<dbReference type="AlphaFoldDB" id="A0A0D2NBF3"/>
<reference evidence="4" key="2">
    <citation type="submission" date="2014-04" db="EMBL/GenBank/DDBJ databases">
        <title>Evolutionary Origins and Diversification of the Mycorrhizal Mutualists.</title>
        <authorList>
            <consortium name="DOE Joint Genome Institute"/>
            <consortium name="Mycorrhizal Genomics Consortium"/>
            <person name="Kohler A."/>
            <person name="Kuo A."/>
            <person name="Nagy L.G."/>
            <person name="Floudas D."/>
            <person name="Copeland A."/>
            <person name="Barry K.W."/>
            <person name="Cichocki N."/>
            <person name="Veneault-Fourrey C."/>
            <person name="LaButti K."/>
            <person name="Lindquist E.A."/>
            <person name="Lipzen A."/>
            <person name="Lundell T."/>
            <person name="Morin E."/>
            <person name="Murat C."/>
            <person name="Riley R."/>
            <person name="Ohm R."/>
            <person name="Sun H."/>
            <person name="Tunlid A."/>
            <person name="Henrissat B."/>
            <person name="Grigoriev I.V."/>
            <person name="Hibbett D.S."/>
            <person name="Martin F."/>
        </authorList>
    </citation>
    <scope>NUCLEOTIDE SEQUENCE [LARGE SCALE GENOMIC DNA]</scope>
    <source>
        <strain evidence="4">FD-334 SS-4</strain>
    </source>
</reference>
<dbReference type="Proteomes" id="UP000054270">
    <property type="component" value="Unassembled WGS sequence"/>
</dbReference>
<evidence type="ECO:0000313" key="4">
    <source>
        <dbReference type="Proteomes" id="UP000054270"/>
    </source>
</evidence>
<reference evidence="3" key="1">
    <citation type="submission" date="2014-04" db="EMBL/GenBank/DDBJ databases">
        <title>Evolutionary Origins and Diversification of the Mycorrhizal Mutualists.</title>
        <authorList>
            <consortium name="DOE Joint Genome Institute"/>
            <person name="Kohler A."/>
            <person name="Kuo A."/>
            <person name="Nagy L.G."/>
            <person name="Floudas D."/>
            <person name="Copeland A."/>
            <person name="Barry K.W."/>
            <person name="Cichocki N."/>
            <person name="Veneault-Fourrey C."/>
            <person name="LaButti K."/>
            <person name="Lindquist E.A."/>
            <person name="Lipzen A."/>
            <person name="Lundell T."/>
            <person name="Morin E."/>
            <person name="Murat C."/>
            <person name="Riley R."/>
            <person name="Ohm R."/>
            <person name="Sun H."/>
            <person name="Tunlid A."/>
            <person name="Henrissat B."/>
            <person name="Grigoriev I.V."/>
            <person name="Hibbett D.S."/>
            <person name="Martin F."/>
            <person name="Consortium M.G."/>
        </authorList>
    </citation>
    <scope>NUCLEOTIDE SEQUENCE [LARGE SCALE GENOMIC DNA]</scope>
    <source>
        <strain evidence="3">FD-334 SS-4</strain>
    </source>
</reference>
<organism evidence="3 4">
    <name type="scientific">Hypholoma sublateritium (strain FD-334 SS-4)</name>
    <dbReference type="NCBI Taxonomy" id="945553"/>
    <lineage>
        <taxon>Eukaryota</taxon>
        <taxon>Fungi</taxon>
        <taxon>Dikarya</taxon>
        <taxon>Basidiomycota</taxon>
        <taxon>Agaricomycotina</taxon>
        <taxon>Agaricomycetes</taxon>
        <taxon>Agaricomycetidae</taxon>
        <taxon>Agaricales</taxon>
        <taxon>Agaricineae</taxon>
        <taxon>Strophariaceae</taxon>
        <taxon>Hypholoma</taxon>
    </lineage>
</organism>
<proteinExistence type="predicted"/>
<feature type="compositionally biased region" description="Basic and acidic residues" evidence="1">
    <location>
        <begin position="138"/>
        <end position="163"/>
    </location>
</feature>
<evidence type="ECO:0000313" key="2">
    <source>
        <dbReference type="EMBL" id="KJA12829.1"/>
    </source>
</evidence>
<sequence length="203" mass="22452">MSFNEMKYSLFNHNLALPFRSSSSGPQQNGRTAPGNTLIDRLFSFELSVNFGAQTIVPRCTLPLLVLLASGTRAVMTQQATAKFAHDTVDLERGLDLGPLRDCTVALGRNVHKGIPHYVSRVYRKQSFPVEDEIKVENDEPQHRLDRAVERSAVDEKFQRDGVVRTGSAPRGMSSGSTPSLSSRGTPPLRKSRLQAPPRPRRG</sequence>